<evidence type="ECO:0000256" key="4">
    <source>
        <dbReference type="ARBA" id="ARBA00023002"/>
    </source>
</evidence>
<dbReference type="GO" id="GO:0008115">
    <property type="term" value="F:sarcosine oxidase activity"/>
    <property type="evidence" value="ECO:0007669"/>
    <property type="project" value="TreeGrafter"/>
</dbReference>
<evidence type="ECO:0000256" key="1">
    <source>
        <dbReference type="ARBA" id="ARBA00001974"/>
    </source>
</evidence>
<gene>
    <name evidence="6" type="ORF">FO013_16820</name>
</gene>
<keyword evidence="4" id="KW-0560">Oxidoreductase</keyword>
<name>A0A556C9B1_BREAU</name>
<evidence type="ECO:0000259" key="5">
    <source>
        <dbReference type="Pfam" id="PF01266"/>
    </source>
</evidence>
<dbReference type="InterPro" id="IPR045170">
    <property type="entry name" value="MTOX"/>
</dbReference>
<dbReference type="InterPro" id="IPR006076">
    <property type="entry name" value="FAD-dep_OxRdtase"/>
</dbReference>
<organism evidence="6 7">
    <name type="scientific">Brevibacterium aurantiacum</name>
    <dbReference type="NCBI Taxonomy" id="273384"/>
    <lineage>
        <taxon>Bacteria</taxon>
        <taxon>Bacillati</taxon>
        <taxon>Actinomycetota</taxon>
        <taxon>Actinomycetes</taxon>
        <taxon>Micrococcales</taxon>
        <taxon>Brevibacteriaceae</taxon>
        <taxon>Brevibacterium</taxon>
    </lineage>
</organism>
<dbReference type="InterPro" id="IPR036188">
    <property type="entry name" value="FAD/NAD-bd_sf"/>
</dbReference>
<dbReference type="PANTHER" id="PTHR10961:SF7">
    <property type="entry name" value="FAD DEPENDENT OXIDOREDUCTASE DOMAIN-CONTAINING PROTEIN"/>
    <property type="match status" value="1"/>
</dbReference>
<dbReference type="EMBL" id="VLTK01000010">
    <property type="protein sequence ID" value="TSI13970.1"/>
    <property type="molecule type" value="Genomic_DNA"/>
</dbReference>
<evidence type="ECO:0000313" key="6">
    <source>
        <dbReference type="EMBL" id="TSI13970.1"/>
    </source>
</evidence>
<dbReference type="SUPFAM" id="SSF51905">
    <property type="entry name" value="FAD/NAD(P)-binding domain"/>
    <property type="match status" value="1"/>
</dbReference>
<protein>
    <submittedName>
        <fullName evidence="6">FAD-dependent oxidoreductase</fullName>
    </submittedName>
</protein>
<keyword evidence="7" id="KW-1185">Reference proteome</keyword>
<dbReference type="Gene3D" id="3.50.50.60">
    <property type="entry name" value="FAD/NAD(P)-binding domain"/>
    <property type="match status" value="1"/>
</dbReference>
<reference evidence="6 7" key="1">
    <citation type="submission" date="2019-07" db="EMBL/GenBank/DDBJ databases">
        <title>Draft genome sequence of Brevibacterium aurantiacum XU54 isolated from Xinjiang China.</title>
        <authorList>
            <person name="Xu X."/>
        </authorList>
    </citation>
    <scope>NUCLEOTIDE SEQUENCE [LARGE SCALE GENOMIC DNA]</scope>
    <source>
        <strain evidence="6 7">XU54</strain>
    </source>
</reference>
<dbReference type="Pfam" id="PF01266">
    <property type="entry name" value="DAO"/>
    <property type="match status" value="1"/>
</dbReference>
<dbReference type="Gene3D" id="3.30.9.10">
    <property type="entry name" value="D-Amino Acid Oxidase, subunit A, domain 2"/>
    <property type="match status" value="1"/>
</dbReference>
<proteinExistence type="predicted"/>
<evidence type="ECO:0000256" key="3">
    <source>
        <dbReference type="ARBA" id="ARBA00022827"/>
    </source>
</evidence>
<keyword evidence="2" id="KW-0285">Flavoprotein</keyword>
<dbReference type="GO" id="GO:0050660">
    <property type="term" value="F:flavin adenine dinucleotide binding"/>
    <property type="evidence" value="ECO:0007669"/>
    <property type="project" value="InterPro"/>
</dbReference>
<dbReference type="Proteomes" id="UP000316406">
    <property type="component" value="Unassembled WGS sequence"/>
</dbReference>
<dbReference type="PANTHER" id="PTHR10961">
    <property type="entry name" value="PEROXISOMAL SARCOSINE OXIDASE"/>
    <property type="match status" value="1"/>
</dbReference>
<evidence type="ECO:0000256" key="2">
    <source>
        <dbReference type="ARBA" id="ARBA00022630"/>
    </source>
</evidence>
<accession>A0A556C9B1</accession>
<comment type="caution">
    <text evidence="6">The sequence shown here is derived from an EMBL/GenBank/DDBJ whole genome shotgun (WGS) entry which is preliminary data.</text>
</comment>
<dbReference type="AlphaFoldDB" id="A0A556C9B1"/>
<dbReference type="OrthoDB" id="9806257at2"/>
<comment type="cofactor">
    <cofactor evidence="1">
        <name>FAD</name>
        <dbReference type="ChEBI" id="CHEBI:57692"/>
    </cofactor>
</comment>
<feature type="domain" description="FAD dependent oxidoreductase" evidence="5">
    <location>
        <begin position="2"/>
        <end position="356"/>
    </location>
</feature>
<sequence length="397" mass="43458">MKIAVVGLGAVGSQVYWNLSRIAGIEVHGFESAYVGHPFAGAGGESRLYRNLEADDLGYLPIIHRSQELWKELETKSGRQLRKLKGVLYVGKADSTQVSNSLLSATELDTPHEVLSTRDIADRFPQFKPRTDEVGLWDIEAGVISPELTITAAVGLGVANGGQLHEYARVDHLESRGNGVRLHTAGSISDFDRIVVACGGWTTQLVPDLRDFVVTKRLTSAWYPGTRDNALQGLPPFMRAAPRYCYGIPTADGKTVKLGLGFNDHHSTGNPNSVERSLSGEAARTEIERFHPIVTDFLPVLQPNPVRLNTYIESYTRTMHEYLRLHPDDPNIAILTGFSGHGFKISPAIGEAGAQLITKGRSHLNLDFLSRAAPLFDIEDIETGTTTHNPLTSTERA</sequence>
<dbReference type="RefSeq" id="WP_143923702.1">
    <property type="nucleotide sequence ID" value="NZ_VLTK01000010.1"/>
</dbReference>
<evidence type="ECO:0000313" key="7">
    <source>
        <dbReference type="Proteomes" id="UP000316406"/>
    </source>
</evidence>
<keyword evidence="3" id="KW-0274">FAD</keyword>